<accession>A0A816W637</accession>
<name>A0A816W637_BRANA</name>
<gene>
    <name evidence="1" type="ORF">DARMORV10_A03P63780.1</name>
</gene>
<evidence type="ECO:0000313" key="1">
    <source>
        <dbReference type="EMBL" id="CAF2133231.1"/>
    </source>
</evidence>
<protein>
    <submittedName>
        <fullName evidence="1">(rape) hypothetical protein</fullName>
    </submittedName>
</protein>
<dbReference type="AlphaFoldDB" id="A0A816W637"/>
<dbReference type="Proteomes" id="UP001295469">
    <property type="component" value="Chromosome A03"/>
</dbReference>
<dbReference type="EMBL" id="HG994357">
    <property type="protein sequence ID" value="CAF2133231.1"/>
    <property type="molecule type" value="Genomic_DNA"/>
</dbReference>
<reference evidence="1" key="1">
    <citation type="submission" date="2021-01" db="EMBL/GenBank/DDBJ databases">
        <authorList>
            <consortium name="Genoscope - CEA"/>
            <person name="William W."/>
        </authorList>
    </citation>
    <scope>NUCLEOTIDE SEQUENCE</scope>
</reference>
<organism evidence="1">
    <name type="scientific">Brassica napus</name>
    <name type="common">Rape</name>
    <dbReference type="NCBI Taxonomy" id="3708"/>
    <lineage>
        <taxon>Eukaryota</taxon>
        <taxon>Viridiplantae</taxon>
        <taxon>Streptophyta</taxon>
        <taxon>Embryophyta</taxon>
        <taxon>Tracheophyta</taxon>
        <taxon>Spermatophyta</taxon>
        <taxon>Magnoliopsida</taxon>
        <taxon>eudicotyledons</taxon>
        <taxon>Gunneridae</taxon>
        <taxon>Pentapetalae</taxon>
        <taxon>rosids</taxon>
        <taxon>malvids</taxon>
        <taxon>Brassicales</taxon>
        <taxon>Brassicaceae</taxon>
        <taxon>Brassiceae</taxon>
        <taxon>Brassica</taxon>
    </lineage>
</organism>
<proteinExistence type="predicted"/>
<sequence length="44" mass="4968">MLSEEGSQAGKIGRSRSGGLRRRLRWHAWKTRVSISLGRVGFKV</sequence>